<evidence type="ECO:0000313" key="3">
    <source>
        <dbReference type="Proteomes" id="UP000001568"/>
    </source>
</evidence>
<accession>A4RX52</accession>
<proteinExistence type="predicted"/>
<feature type="region of interest" description="Disordered" evidence="1">
    <location>
        <begin position="32"/>
        <end position="66"/>
    </location>
</feature>
<dbReference type="AlphaFoldDB" id="A4RX52"/>
<name>A4RX52_OSTLU</name>
<protein>
    <submittedName>
        <fullName evidence="2">Uncharacterized protein</fullName>
    </submittedName>
</protein>
<dbReference type="Proteomes" id="UP000001568">
    <property type="component" value="Chromosome 5"/>
</dbReference>
<dbReference type="EMBL" id="CP000585">
    <property type="protein sequence ID" value="ABO95989.1"/>
    <property type="molecule type" value="Genomic_DNA"/>
</dbReference>
<gene>
    <name evidence="2" type="ORF">OSTLU_31571</name>
</gene>
<organism evidence="2 3">
    <name type="scientific">Ostreococcus lucimarinus (strain CCE9901)</name>
    <dbReference type="NCBI Taxonomy" id="436017"/>
    <lineage>
        <taxon>Eukaryota</taxon>
        <taxon>Viridiplantae</taxon>
        <taxon>Chlorophyta</taxon>
        <taxon>Mamiellophyceae</taxon>
        <taxon>Mamiellales</taxon>
        <taxon>Bathycoccaceae</taxon>
        <taxon>Ostreococcus</taxon>
    </lineage>
</organism>
<evidence type="ECO:0000313" key="2">
    <source>
        <dbReference type="EMBL" id="ABO95989.1"/>
    </source>
</evidence>
<keyword evidence="3" id="KW-1185">Reference proteome</keyword>
<dbReference type="HOGENOM" id="CLU_2363512_0_0_1"/>
<dbReference type="GeneID" id="5002047"/>
<dbReference type="RefSeq" id="XP_001417696.1">
    <property type="nucleotide sequence ID" value="XM_001417659.1"/>
</dbReference>
<dbReference type="KEGG" id="olu:OSTLU_31571"/>
<evidence type="ECO:0000256" key="1">
    <source>
        <dbReference type="SAM" id="MobiDB-lite"/>
    </source>
</evidence>
<reference evidence="2 3" key="1">
    <citation type="journal article" date="2007" name="Proc. Natl. Acad. Sci. U.S.A.">
        <title>The tiny eukaryote Ostreococcus provides genomic insights into the paradox of plankton speciation.</title>
        <authorList>
            <person name="Palenik B."/>
            <person name="Grimwood J."/>
            <person name="Aerts A."/>
            <person name="Rouze P."/>
            <person name="Salamov A."/>
            <person name="Putnam N."/>
            <person name="Dupont C."/>
            <person name="Jorgensen R."/>
            <person name="Derelle E."/>
            <person name="Rombauts S."/>
            <person name="Zhou K."/>
            <person name="Otillar R."/>
            <person name="Merchant S.S."/>
            <person name="Podell S."/>
            <person name="Gaasterland T."/>
            <person name="Napoli C."/>
            <person name="Gendler K."/>
            <person name="Manuell A."/>
            <person name="Tai V."/>
            <person name="Vallon O."/>
            <person name="Piganeau G."/>
            <person name="Jancek S."/>
            <person name="Heijde M."/>
            <person name="Jabbari K."/>
            <person name="Bowler C."/>
            <person name="Lohr M."/>
            <person name="Robbens S."/>
            <person name="Werner G."/>
            <person name="Dubchak I."/>
            <person name="Pazour G.J."/>
            <person name="Ren Q."/>
            <person name="Paulsen I."/>
            <person name="Delwiche C."/>
            <person name="Schmutz J."/>
            <person name="Rokhsar D."/>
            <person name="Van de Peer Y."/>
            <person name="Moreau H."/>
            <person name="Grigoriev I.V."/>
        </authorList>
    </citation>
    <scope>NUCLEOTIDE SEQUENCE [LARGE SCALE GENOMIC DNA]</scope>
    <source>
        <strain evidence="2 3">CCE9901</strain>
    </source>
</reference>
<dbReference type="Gramene" id="ABO95989">
    <property type="protein sequence ID" value="ABO95989"/>
    <property type="gene ID" value="OSTLU_31571"/>
</dbReference>
<sequence>MCVVSLDYFAAVLAGPLAGLKLRLSASLFPPRNRMREKSSSRTSHVRTAPRSATRQPMLCDGTSKGESRRLSVAMVRSLTGEWPYTVLCLPQPVTT</sequence>